<comment type="similarity">
    <text evidence="5">Belongs to the 4-toluene sulfonate uptake permease (TSUP) (TC 2.A.102) family.</text>
</comment>
<evidence type="ECO:0000256" key="4">
    <source>
        <dbReference type="ARBA" id="ARBA00023136"/>
    </source>
</evidence>
<sequence length="310" mass="32260">MQIYLPIAEMSVNVFVILAVGSGIGFLSGLFGAGGGFLLTPLLIFLGVPPAVAVGTGSNQIVASSVSGAMAQWRRGNVDLRMGLILILGGLVGSGLGVMLFHWLRRLGHIDLVISASYVVLLGSIGGLMVAESIRALLRRRAGAEAQPMARPHARGWIDRLPLKVRFRRSQLYISALLPALVGVAVGIISAVMGVGGGFVLVPAMIYLLGMPTAVVMGTSLFQIVFVTANATFLHATVNHTVDVVLALVLVLGGSVGAQFGVRVGARLKGEHLRALLGLLVLAVAVKLLVDLLLPPTEPFSLAATVGSLR</sequence>
<feature type="transmembrane region" description="Helical" evidence="5">
    <location>
        <begin position="241"/>
        <end position="261"/>
    </location>
</feature>
<keyword evidence="2 5" id="KW-0812">Transmembrane</keyword>
<dbReference type="PANTHER" id="PTHR43701">
    <property type="entry name" value="MEMBRANE TRANSPORTER PROTEIN MJ0441-RELATED"/>
    <property type="match status" value="1"/>
</dbReference>
<dbReference type="InterPro" id="IPR002781">
    <property type="entry name" value="TM_pro_TauE-like"/>
</dbReference>
<organism evidence="6 7">
    <name type="scientific">Magnetospirillum fulvum</name>
    <name type="common">Rhodospirillum fulvum</name>
    <dbReference type="NCBI Taxonomy" id="1082"/>
    <lineage>
        <taxon>Bacteria</taxon>
        <taxon>Pseudomonadati</taxon>
        <taxon>Pseudomonadota</taxon>
        <taxon>Alphaproteobacteria</taxon>
        <taxon>Rhodospirillales</taxon>
        <taxon>Rhodospirillaceae</taxon>
        <taxon>Magnetospirillum</taxon>
    </lineage>
</organism>
<keyword evidence="7" id="KW-1185">Reference proteome</keyword>
<dbReference type="AlphaFoldDB" id="A0A1H6H2P1"/>
<feature type="transmembrane region" description="Helical" evidence="5">
    <location>
        <begin position="37"/>
        <end position="62"/>
    </location>
</feature>
<dbReference type="PANTHER" id="PTHR43701:SF12">
    <property type="entry name" value="MEMBRANE TRANSPORTER PROTEIN YTNM-RELATED"/>
    <property type="match status" value="1"/>
</dbReference>
<dbReference type="InterPro" id="IPR051598">
    <property type="entry name" value="TSUP/Inactive_protease-like"/>
</dbReference>
<dbReference type="Pfam" id="PF01925">
    <property type="entry name" value="TauE"/>
    <property type="match status" value="1"/>
</dbReference>
<keyword evidence="4 5" id="KW-0472">Membrane</keyword>
<comment type="subcellular location">
    <subcellularLocation>
        <location evidence="5">Cell membrane</location>
        <topology evidence="5">Multi-pass membrane protein</topology>
    </subcellularLocation>
    <subcellularLocation>
        <location evidence="1">Membrane</location>
        <topology evidence="1">Multi-pass membrane protein</topology>
    </subcellularLocation>
</comment>
<evidence type="ECO:0000313" key="7">
    <source>
        <dbReference type="Proteomes" id="UP000182983"/>
    </source>
</evidence>
<evidence type="ECO:0000256" key="3">
    <source>
        <dbReference type="ARBA" id="ARBA00022989"/>
    </source>
</evidence>
<name>A0A1H6H2P1_MAGFU</name>
<gene>
    <name evidence="6" type="ORF">SAMN04244559_00704</name>
</gene>
<dbReference type="OrthoDB" id="9779078at2"/>
<protein>
    <recommendedName>
        <fullName evidence="5">Probable membrane transporter protein</fullName>
    </recommendedName>
</protein>
<evidence type="ECO:0000256" key="1">
    <source>
        <dbReference type="ARBA" id="ARBA00004141"/>
    </source>
</evidence>
<feature type="transmembrane region" description="Helical" evidence="5">
    <location>
        <begin position="12"/>
        <end position="31"/>
    </location>
</feature>
<feature type="transmembrane region" description="Helical" evidence="5">
    <location>
        <begin position="83"/>
        <end position="104"/>
    </location>
</feature>
<feature type="transmembrane region" description="Helical" evidence="5">
    <location>
        <begin position="172"/>
        <end position="193"/>
    </location>
</feature>
<dbReference type="Proteomes" id="UP000182983">
    <property type="component" value="Unassembled WGS sequence"/>
</dbReference>
<feature type="transmembrane region" description="Helical" evidence="5">
    <location>
        <begin position="273"/>
        <end position="294"/>
    </location>
</feature>
<feature type="transmembrane region" description="Helical" evidence="5">
    <location>
        <begin position="205"/>
        <end position="229"/>
    </location>
</feature>
<evidence type="ECO:0000313" key="6">
    <source>
        <dbReference type="EMBL" id="SEH28444.1"/>
    </source>
</evidence>
<keyword evidence="3 5" id="KW-1133">Transmembrane helix</keyword>
<evidence type="ECO:0000256" key="2">
    <source>
        <dbReference type="ARBA" id="ARBA00022692"/>
    </source>
</evidence>
<dbReference type="GO" id="GO:0005886">
    <property type="term" value="C:plasma membrane"/>
    <property type="evidence" value="ECO:0007669"/>
    <property type="project" value="UniProtKB-SubCell"/>
</dbReference>
<feature type="transmembrane region" description="Helical" evidence="5">
    <location>
        <begin position="110"/>
        <end position="131"/>
    </location>
</feature>
<dbReference type="EMBL" id="FNWO01000002">
    <property type="protein sequence ID" value="SEH28444.1"/>
    <property type="molecule type" value="Genomic_DNA"/>
</dbReference>
<dbReference type="RefSeq" id="WP_074765583.1">
    <property type="nucleotide sequence ID" value="NZ_FNWO01000002.1"/>
</dbReference>
<proteinExistence type="inferred from homology"/>
<accession>A0A1H6H2P1</accession>
<reference evidence="7" key="1">
    <citation type="submission" date="2016-10" db="EMBL/GenBank/DDBJ databases">
        <authorList>
            <person name="Varghese N."/>
            <person name="Submissions S."/>
        </authorList>
    </citation>
    <scope>NUCLEOTIDE SEQUENCE [LARGE SCALE GENOMIC DNA]</scope>
    <source>
        <strain evidence="7">DSM 13234</strain>
    </source>
</reference>
<keyword evidence="5" id="KW-1003">Cell membrane</keyword>
<evidence type="ECO:0000256" key="5">
    <source>
        <dbReference type="RuleBase" id="RU363041"/>
    </source>
</evidence>